<dbReference type="OrthoDB" id="568465at2"/>
<gene>
    <name evidence="1" type="ORF">SAMN02194393_04145</name>
</gene>
<dbReference type="STRING" id="36842.SAMN02194393_04145"/>
<keyword evidence="2" id="KW-1185">Reference proteome</keyword>
<dbReference type="Proteomes" id="UP000190285">
    <property type="component" value="Unassembled WGS sequence"/>
</dbReference>
<dbReference type="InterPro" id="IPR036397">
    <property type="entry name" value="RNaseH_sf"/>
</dbReference>
<reference evidence="1 2" key="1">
    <citation type="submission" date="2017-02" db="EMBL/GenBank/DDBJ databases">
        <authorList>
            <person name="Peterson S.W."/>
        </authorList>
    </citation>
    <scope>NUCLEOTIDE SEQUENCE [LARGE SCALE GENOMIC DNA]</scope>
    <source>
        <strain evidence="1 2">M1</strain>
    </source>
</reference>
<dbReference type="EMBL" id="FUZT01000011">
    <property type="protein sequence ID" value="SKC84519.1"/>
    <property type="molecule type" value="Genomic_DNA"/>
</dbReference>
<evidence type="ECO:0000313" key="2">
    <source>
        <dbReference type="Proteomes" id="UP000190285"/>
    </source>
</evidence>
<dbReference type="InterPro" id="IPR050900">
    <property type="entry name" value="Transposase_IS3/IS150/IS904"/>
</dbReference>
<accession>A0A1T5M9H7</accession>
<sequence>MVKNQKGLVLHSNLGNQYTSLEFKRYISKLNIIHSFSGKENPYDNACIESFGYITPHLCEDIAREFA</sequence>
<dbReference type="PANTHER" id="PTHR46889">
    <property type="entry name" value="TRANSPOSASE INSF FOR INSERTION SEQUENCE IS3B-RELATED"/>
    <property type="match status" value="1"/>
</dbReference>
<dbReference type="SUPFAM" id="SSF53098">
    <property type="entry name" value="Ribonuclease H-like"/>
    <property type="match status" value="1"/>
</dbReference>
<proteinExistence type="predicted"/>
<organism evidence="1 2">
    <name type="scientific">Maledivibacter halophilus</name>
    <dbReference type="NCBI Taxonomy" id="36842"/>
    <lineage>
        <taxon>Bacteria</taxon>
        <taxon>Bacillati</taxon>
        <taxon>Bacillota</taxon>
        <taxon>Clostridia</taxon>
        <taxon>Peptostreptococcales</taxon>
        <taxon>Caminicellaceae</taxon>
        <taxon>Maledivibacter</taxon>
    </lineage>
</organism>
<dbReference type="InterPro" id="IPR012337">
    <property type="entry name" value="RNaseH-like_sf"/>
</dbReference>
<dbReference type="Gene3D" id="3.30.420.10">
    <property type="entry name" value="Ribonuclease H-like superfamily/Ribonuclease H"/>
    <property type="match status" value="1"/>
</dbReference>
<dbReference type="GO" id="GO:0003676">
    <property type="term" value="F:nucleic acid binding"/>
    <property type="evidence" value="ECO:0007669"/>
    <property type="project" value="InterPro"/>
</dbReference>
<evidence type="ECO:0000313" key="1">
    <source>
        <dbReference type="EMBL" id="SKC84519.1"/>
    </source>
</evidence>
<dbReference type="AlphaFoldDB" id="A0A1T5M9H7"/>
<protein>
    <submittedName>
        <fullName evidence="1">Transposase and inactivated derivatives</fullName>
    </submittedName>
</protein>
<name>A0A1T5M9H7_9FIRM</name>